<keyword evidence="4" id="KW-0540">Nuclease</keyword>
<gene>
    <name evidence="10" type="ORF">B0J13DRAFT_577766</name>
</gene>
<dbReference type="InterPro" id="IPR036397">
    <property type="entry name" value="RNaseH_sf"/>
</dbReference>
<dbReference type="PROSITE" id="PS50879">
    <property type="entry name" value="RNASE_H_1"/>
    <property type="match status" value="1"/>
</dbReference>
<evidence type="ECO:0000313" key="11">
    <source>
        <dbReference type="Proteomes" id="UP000717696"/>
    </source>
</evidence>
<protein>
    <recommendedName>
        <fullName evidence="3">ribonuclease H</fullName>
        <ecNumber evidence="3">3.1.26.4</ecNumber>
    </recommendedName>
</protein>
<keyword evidence="7" id="KW-0378">Hydrolase</keyword>
<accession>A0A9P9D0K0</accession>
<dbReference type="Proteomes" id="UP000717696">
    <property type="component" value="Unassembled WGS sequence"/>
</dbReference>
<dbReference type="Pfam" id="PF00075">
    <property type="entry name" value="RNase_H"/>
    <property type="match status" value="1"/>
</dbReference>
<feature type="region of interest" description="Disordered" evidence="8">
    <location>
        <begin position="1"/>
        <end position="45"/>
    </location>
</feature>
<dbReference type="OrthoDB" id="245563at2759"/>
<evidence type="ECO:0000313" key="10">
    <source>
        <dbReference type="EMBL" id="KAH7110515.1"/>
    </source>
</evidence>
<name>A0A9P9D0K0_9HYPO</name>
<dbReference type="GO" id="GO:0046872">
    <property type="term" value="F:metal ion binding"/>
    <property type="evidence" value="ECO:0007669"/>
    <property type="project" value="UniProtKB-KW"/>
</dbReference>
<dbReference type="Gene3D" id="3.30.420.10">
    <property type="entry name" value="Ribonuclease H-like superfamily/Ribonuclease H"/>
    <property type="match status" value="1"/>
</dbReference>
<dbReference type="GO" id="GO:0003676">
    <property type="term" value="F:nucleic acid binding"/>
    <property type="evidence" value="ECO:0007669"/>
    <property type="project" value="InterPro"/>
</dbReference>
<evidence type="ECO:0000259" key="9">
    <source>
        <dbReference type="PROSITE" id="PS50879"/>
    </source>
</evidence>
<dbReference type="InterPro" id="IPR002156">
    <property type="entry name" value="RNaseH_domain"/>
</dbReference>
<keyword evidence="6" id="KW-0255">Endonuclease</keyword>
<evidence type="ECO:0000256" key="1">
    <source>
        <dbReference type="ARBA" id="ARBA00000077"/>
    </source>
</evidence>
<comment type="catalytic activity">
    <reaction evidence="1">
        <text>Endonucleolytic cleavage to 5'-phosphomonoester.</text>
        <dbReference type="EC" id="3.1.26.4"/>
    </reaction>
</comment>
<dbReference type="PANTHER" id="PTHR10642:SF26">
    <property type="entry name" value="RIBONUCLEASE H1"/>
    <property type="match status" value="1"/>
</dbReference>
<reference evidence="10" key="1">
    <citation type="journal article" date="2021" name="Nat. Commun.">
        <title>Genetic determinants of endophytism in the Arabidopsis root mycobiome.</title>
        <authorList>
            <person name="Mesny F."/>
            <person name="Miyauchi S."/>
            <person name="Thiergart T."/>
            <person name="Pickel B."/>
            <person name="Atanasova L."/>
            <person name="Karlsson M."/>
            <person name="Huettel B."/>
            <person name="Barry K.W."/>
            <person name="Haridas S."/>
            <person name="Chen C."/>
            <person name="Bauer D."/>
            <person name="Andreopoulos W."/>
            <person name="Pangilinan J."/>
            <person name="LaButti K."/>
            <person name="Riley R."/>
            <person name="Lipzen A."/>
            <person name="Clum A."/>
            <person name="Drula E."/>
            <person name="Henrissat B."/>
            <person name="Kohler A."/>
            <person name="Grigoriev I.V."/>
            <person name="Martin F.M."/>
            <person name="Hacquard S."/>
        </authorList>
    </citation>
    <scope>NUCLEOTIDE SEQUENCE</scope>
    <source>
        <strain evidence="10">MPI-CAGE-AT-0021</strain>
    </source>
</reference>
<organism evidence="10 11">
    <name type="scientific">Dactylonectria estremocensis</name>
    <dbReference type="NCBI Taxonomy" id="1079267"/>
    <lineage>
        <taxon>Eukaryota</taxon>
        <taxon>Fungi</taxon>
        <taxon>Dikarya</taxon>
        <taxon>Ascomycota</taxon>
        <taxon>Pezizomycotina</taxon>
        <taxon>Sordariomycetes</taxon>
        <taxon>Hypocreomycetidae</taxon>
        <taxon>Hypocreales</taxon>
        <taxon>Nectriaceae</taxon>
        <taxon>Dactylonectria</taxon>
    </lineage>
</organism>
<dbReference type="CDD" id="cd13934">
    <property type="entry name" value="RNase_H_Dikarya_like"/>
    <property type="match status" value="1"/>
</dbReference>
<evidence type="ECO:0000256" key="2">
    <source>
        <dbReference type="ARBA" id="ARBA00005300"/>
    </source>
</evidence>
<comment type="similarity">
    <text evidence="2">Belongs to the RNase H family.</text>
</comment>
<dbReference type="AlphaFoldDB" id="A0A9P9D0K0"/>
<dbReference type="EC" id="3.1.26.4" evidence="3"/>
<keyword evidence="11" id="KW-1185">Reference proteome</keyword>
<feature type="domain" description="RNase H type-1" evidence="9">
    <location>
        <begin position="86"/>
        <end position="265"/>
    </location>
</feature>
<dbReference type="InterPro" id="IPR012337">
    <property type="entry name" value="RNaseH-like_sf"/>
</dbReference>
<evidence type="ECO:0000256" key="8">
    <source>
        <dbReference type="SAM" id="MobiDB-lite"/>
    </source>
</evidence>
<dbReference type="InterPro" id="IPR050092">
    <property type="entry name" value="RNase_H"/>
</dbReference>
<evidence type="ECO:0000256" key="4">
    <source>
        <dbReference type="ARBA" id="ARBA00022722"/>
    </source>
</evidence>
<proteinExistence type="inferred from homology"/>
<evidence type="ECO:0000256" key="3">
    <source>
        <dbReference type="ARBA" id="ARBA00012180"/>
    </source>
</evidence>
<dbReference type="SUPFAM" id="SSF53098">
    <property type="entry name" value="Ribonuclease H-like"/>
    <property type="match status" value="1"/>
</dbReference>
<feature type="compositionally biased region" description="Basic residues" evidence="8">
    <location>
        <begin position="1"/>
        <end position="15"/>
    </location>
</feature>
<keyword evidence="5" id="KW-0479">Metal-binding</keyword>
<comment type="caution">
    <text evidence="10">The sequence shown here is derived from an EMBL/GenBank/DDBJ whole genome shotgun (WGS) entry which is preliminary data.</text>
</comment>
<evidence type="ECO:0000256" key="6">
    <source>
        <dbReference type="ARBA" id="ARBA00022759"/>
    </source>
</evidence>
<sequence length="275" mass="30408">MSPASKRRKHTSRHRPQGEIAHNKHGPHNGGQPPHIPGEQFPGDYYTAHGSTANNLEVTGLDGDFVHLRCPWSSSEPCSCGRYSYHVDSMIVAIDGACPGNGSDKAVASGCGVWFGPRYIDNDDDTIQPNLSFRVLDDPIHPHTSQRAELHAAIAGLESSKKFAIHGGQSPCEVPDKCPELCRLNHLIIKSDSAYIVDAMTTSIWKWQTNGWLTANKTPVKNRDLWEKMLLACAVLEELDVSVDFWHVPREENTEADSLARQGVHSQYTYSEDGL</sequence>
<evidence type="ECO:0000256" key="5">
    <source>
        <dbReference type="ARBA" id="ARBA00022723"/>
    </source>
</evidence>
<dbReference type="GO" id="GO:0043137">
    <property type="term" value="P:DNA replication, removal of RNA primer"/>
    <property type="evidence" value="ECO:0007669"/>
    <property type="project" value="TreeGrafter"/>
</dbReference>
<evidence type="ECO:0000256" key="7">
    <source>
        <dbReference type="ARBA" id="ARBA00022801"/>
    </source>
</evidence>
<dbReference type="GO" id="GO:0004523">
    <property type="term" value="F:RNA-DNA hybrid ribonuclease activity"/>
    <property type="evidence" value="ECO:0007669"/>
    <property type="project" value="UniProtKB-EC"/>
</dbReference>
<dbReference type="PANTHER" id="PTHR10642">
    <property type="entry name" value="RIBONUCLEASE H1"/>
    <property type="match status" value="1"/>
</dbReference>
<dbReference type="EMBL" id="JAGMUU010000062">
    <property type="protein sequence ID" value="KAH7110515.1"/>
    <property type="molecule type" value="Genomic_DNA"/>
</dbReference>